<dbReference type="AlphaFoldDB" id="A0A8H6Z6N1"/>
<sequence>MYGRDSRLENMLLYKYRQRLSVPAPLLHPVRRWKLTPPFPVQVHSCFVSRLEPVRAPADHLVRWNPPIRCCVSARPLPIAGTGVTTDTSFIWTVNATLGQSLVLLVTDDEGQGLHIVSSASFNVIPGAGDGCINGN</sequence>
<protein>
    <submittedName>
        <fullName evidence="1">Uncharacterized protein</fullName>
    </submittedName>
</protein>
<organism evidence="1 2">
    <name type="scientific">Mycena venus</name>
    <dbReference type="NCBI Taxonomy" id="2733690"/>
    <lineage>
        <taxon>Eukaryota</taxon>
        <taxon>Fungi</taxon>
        <taxon>Dikarya</taxon>
        <taxon>Basidiomycota</taxon>
        <taxon>Agaricomycotina</taxon>
        <taxon>Agaricomycetes</taxon>
        <taxon>Agaricomycetidae</taxon>
        <taxon>Agaricales</taxon>
        <taxon>Marasmiineae</taxon>
        <taxon>Mycenaceae</taxon>
        <taxon>Mycena</taxon>
    </lineage>
</organism>
<gene>
    <name evidence="1" type="ORF">MVEN_00012200</name>
</gene>
<evidence type="ECO:0000313" key="2">
    <source>
        <dbReference type="Proteomes" id="UP000620124"/>
    </source>
</evidence>
<dbReference type="EMBL" id="JACAZI010000001">
    <property type="protein sequence ID" value="KAF7371569.1"/>
    <property type="molecule type" value="Genomic_DNA"/>
</dbReference>
<proteinExistence type="predicted"/>
<dbReference type="OrthoDB" id="3362246at2759"/>
<name>A0A8H6Z6N1_9AGAR</name>
<reference evidence="1" key="1">
    <citation type="submission" date="2020-05" db="EMBL/GenBank/DDBJ databases">
        <title>Mycena genomes resolve the evolution of fungal bioluminescence.</title>
        <authorList>
            <person name="Tsai I.J."/>
        </authorList>
    </citation>
    <scope>NUCLEOTIDE SEQUENCE</scope>
    <source>
        <strain evidence="1">CCC161011</strain>
    </source>
</reference>
<dbReference type="Proteomes" id="UP000620124">
    <property type="component" value="Unassembled WGS sequence"/>
</dbReference>
<evidence type="ECO:0000313" key="1">
    <source>
        <dbReference type="EMBL" id="KAF7371569.1"/>
    </source>
</evidence>
<keyword evidence="2" id="KW-1185">Reference proteome</keyword>
<comment type="caution">
    <text evidence="1">The sequence shown here is derived from an EMBL/GenBank/DDBJ whole genome shotgun (WGS) entry which is preliminary data.</text>
</comment>
<accession>A0A8H6Z6N1</accession>